<evidence type="ECO:0000256" key="5">
    <source>
        <dbReference type="ARBA" id="ARBA00023136"/>
    </source>
</evidence>
<accession>A0A1B7M1E5</accession>
<sequence length="262" mass="27010">MTAYTIPAQRNWFGLILLGLAVGVSSGLFGIGGGIIVLPALVYLFGYYTRIAAGTSLLAVVLPAIVGVISYAIEGNLDLLMAVLLATGSIVGAPIGSWLLTVLPQRAVRWGFIVFMLLVIASLFVVIPSRDAVVEMDWLLGAGLVALGLFTGVMSGLLGIGGGVIIVPLLVVLFGASDLVAKGTSLLVVIATGMSGTIANVRRRNVDPPAALTIGAAAALATPLGVWTAHALSPEIANIVFAVFLALVIIRMLVDVLSRRAK</sequence>
<evidence type="ECO:0000256" key="1">
    <source>
        <dbReference type="ARBA" id="ARBA00004141"/>
    </source>
</evidence>
<evidence type="ECO:0000256" key="2">
    <source>
        <dbReference type="ARBA" id="ARBA00009142"/>
    </source>
</evidence>
<gene>
    <name evidence="7" type="ORF">A6F49_06890</name>
</gene>
<evidence type="ECO:0000256" key="3">
    <source>
        <dbReference type="ARBA" id="ARBA00022692"/>
    </source>
</evidence>
<feature type="transmembrane region" description="Helical" evidence="6">
    <location>
        <begin position="79"/>
        <end position="101"/>
    </location>
</feature>
<protein>
    <recommendedName>
        <fullName evidence="6">Probable membrane transporter protein</fullName>
    </recommendedName>
</protein>
<comment type="similarity">
    <text evidence="2 6">Belongs to the 4-toluene sulfonate uptake permease (TSUP) (TC 2.A.102) family.</text>
</comment>
<organism evidence="7 8">
    <name type="scientific">Enteractinococcus helveticum</name>
    <dbReference type="NCBI Taxonomy" id="1837282"/>
    <lineage>
        <taxon>Bacteria</taxon>
        <taxon>Bacillati</taxon>
        <taxon>Actinomycetota</taxon>
        <taxon>Actinomycetes</taxon>
        <taxon>Micrococcales</taxon>
        <taxon>Micrococcaceae</taxon>
    </lineage>
</organism>
<feature type="transmembrane region" description="Helical" evidence="6">
    <location>
        <begin position="179"/>
        <end position="198"/>
    </location>
</feature>
<feature type="transmembrane region" description="Helical" evidence="6">
    <location>
        <begin position="210"/>
        <end position="230"/>
    </location>
</feature>
<comment type="caution">
    <text evidence="7">The sequence shown here is derived from an EMBL/GenBank/DDBJ whole genome shotgun (WGS) entry which is preliminary data.</text>
</comment>
<dbReference type="STRING" id="1837282.A6F49_06890"/>
<evidence type="ECO:0000313" key="8">
    <source>
        <dbReference type="Proteomes" id="UP000078292"/>
    </source>
</evidence>
<dbReference type="OrthoDB" id="3700425at2"/>
<dbReference type="InterPro" id="IPR002781">
    <property type="entry name" value="TM_pro_TauE-like"/>
</dbReference>
<keyword evidence="4 6" id="KW-1133">Transmembrane helix</keyword>
<keyword evidence="3 6" id="KW-0812">Transmembrane</keyword>
<dbReference type="Proteomes" id="UP000078292">
    <property type="component" value="Unassembled WGS sequence"/>
</dbReference>
<dbReference type="AlphaFoldDB" id="A0A1B7M1E5"/>
<dbReference type="PANTHER" id="PTHR43701">
    <property type="entry name" value="MEMBRANE TRANSPORTER PROTEIN MJ0441-RELATED"/>
    <property type="match status" value="1"/>
</dbReference>
<comment type="subcellular location">
    <subcellularLocation>
        <location evidence="6">Cell membrane</location>
        <topology evidence="6">Multi-pass membrane protein</topology>
    </subcellularLocation>
    <subcellularLocation>
        <location evidence="1">Membrane</location>
        <topology evidence="1">Multi-pass membrane protein</topology>
    </subcellularLocation>
</comment>
<dbReference type="Pfam" id="PF01925">
    <property type="entry name" value="TauE"/>
    <property type="match status" value="2"/>
</dbReference>
<dbReference type="EMBL" id="LXEY01000012">
    <property type="protein sequence ID" value="OAV62428.1"/>
    <property type="molecule type" value="Genomic_DNA"/>
</dbReference>
<feature type="transmembrane region" description="Helical" evidence="6">
    <location>
        <begin position="107"/>
        <end position="127"/>
    </location>
</feature>
<reference evidence="7 8" key="1">
    <citation type="submission" date="2016-04" db="EMBL/GenBank/DDBJ databases">
        <title>First whole genome shotgun sequence of the bacterium Enteractinococcus sp. strain UASWS1574.</title>
        <authorList>
            <person name="Crovadore J."/>
            <person name="Chablais R."/>
            <person name="Lefort F."/>
        </authorList>
    </citation>
    <scope>NUCLEOTIDE SEQUENCE [LARGE SCALE GENOMIC DNA]</scope>
    <source>
        <strain evidence="7 8">UASWS1574</strain>
    </source>
</reference>
<dbReference type="PANTHER" id="PTHR43701:SF2">
    <property type="entry name" value="MEMBRANE TRANSPORTER PROTEIN YJNA-RELATED"/>
    <property type="match status" value="1"/>
</dbReference>
<evidence type="ECO:0000256" key="4">
    <source>
        <dbReference type="ARBA" id="ARBA00022989"/>
    </source>
</evidence>
<evidence type="ECO:0000256" key="6">
    <source>
        <dbReference type="RuleBase" id="RU363041"/>
    </source>
</evidence>
<feature type="transmembrane region" description="Helical" evidence="6">
    <location>
        <begin position="139"/>
        <end position="167"/>
    </location>
</feature>
<proteinExistence type="inferred from homology"/>
<dbReference type="RefSeq" id="WP_043057133.1">
    <property type="nucleotide sequence ID" value="NZ_LXEY01000012.1"/>
</dbReference>
<evidence type="ECO:0000313" key="7">
    <source>
        <dbReference type="EMBL" id="OAV62428.1"/>
    </source>
</evidence>
<keyword evidence="6" id="KW-1003">Cell membrane</keyword>
<keyword evidence="5 6" id="KW-0472">Membrane</keyword>
<dbReference type="GO" id="GO:0005886">
    <property type="term" value="C:plasma membrane"/>
    <property type="evidence" value="ECO:0007669"/>
    <property type="project" value="UniProtKB-SubCell"/>
</dbReference>
<feature type="transmembrane region" description="Helical" evidence="6">
    <location>
        <begin position="51"/>
        <end position="72"/>
    </location>
</feature>
<feature type="transmembrane region" description="Helical" evidence="6">
    <location>
        <begin position="236"/>
        <end position="254"/>
    </location>
</feature>
<dbReference type="InterPro" id="IPR051598">
    <property type="entry name" value="TSUP/Inactive_protease-like"/>
</dbReference>
<keyword evidence="8" id="KW-1185">Reference proteome</keyword>
<feature type="transmembrane region" description="Helical" evidence="6">
    <location>
        <begin position="12"/>
        <end position="45"/>
    </location>
</feature>
<name>A0A1B7M1E5_9MICC</name>